<feature type="domain" description="HpcH/HpaI aldolase/citrate lyase" evidence="2">
    <location>
        <begin position="26"/>
        <end position="243"/>
    </location>
</feature>
<dbReference type="PANTHER" id="PTHR30502">
    <property type="entry name" value="2-KETO-3-DEOXY-L-RHAMNONATE ALDOLASE"/>
    <property type="match status" value="1"/>
</dbReference>
<protein>
    <submittedName>
        <fullName evidence="3">Aldolase/citrate lyase family protein</fullName>
    </submittedName>
</protein>
<keyword evidence="4" id="KW-1185">Reference proteome</keyword>
<dbReference type="InterPro" id="IPR005000">
    <property type="entry name" value="Aldolase/citrate-lyase_domain"/>
</dbReference>
<reference evidence="4" key="1">
    <citation type="journal article" date="2019" name="Int. J. Syst. Evol. Microbiol.">
        <title>The Global Catalogue of Microorganisms (GCM) 10K type strain sequencing project: providing services to taxonomists for standard genome sequencing and annotation.</title>
        <authorList>
            <consortium name="The Broad Institute Genomics Platform"/>
            <consortium name="The Broad Institute Genome Sequencing Center for Infectious Disease"/>
            <person name="Wu L."/>
            <person name="Ma J."/>
        </authorList>
    </citation>
    <scope>NUCLEOTIDE SEQUENCE [LARGE SCALE GENOMIC DNA]</scope>
    <source>
        <strain evidence="4">CGMCC 1.16855</strain>
    </source>
</reference>
<keyword evidence="3" id="KW-0456">Lyase</keyword>
<comment type="caution">
    <text evidence="3">The sequence shown here is derived from an EMBL/GenBank/DDBJ whole genome shotgun (WGS) entry which is preliminary data.</text>
</comment>
<dbReference type="GO" id="GO:0016829">
    <property type="term" value="F:lyase activity"/>
    <property type="evidence" value="ECO:0007669"/>
    <property type="project" value="UniProtKB-KW"/>
</dbReference>
<accession>A0ABV7BXZ7</accession>
<dbReference type="Proteomes" id="UP001595420">
    <property type="component" value="Unassembled WGS sequence"/>
</dbReference>
<keyword evidence="1" id="KW-0479">Metal-binding</keyword>
<evidence type="ECO:0000313" key="3">
    <source>
        <dbReference type="EMBL" id="MFC3001599.1"/>
    </source>
</evidence>
<dbReference type="PANTHER" id="PTHR30502:SF0">
    <property type="entry name" value="PHOSPHOENOLPYRUVATE CARBOXYLASE FAMILY PROTEIN"/>
    <property type="match status" value="1"/>
</dbReference>
<dbReference type="RefSeq" id="WP_216837687.1">
    <property type="nucleotide sequence ID" value="NZ_JAFNJS010000005.1"/>
</dbReference>
<name>A0ABV7BXZ7_9PROT</name>
<evidence type="ECO:0000259" key="2">
    <source>
        <dbReference type="Pfam" id="PF03328"/>
    </source>
</evidence>
<sequence length="274" mass="27675">MVENPVRARLLRGEAAFGVMAFEFFTPGLAPTLAAAGAEFVLLDMEHSGLGIEGVKAQCAFARAAGIVPMVRIPAPQAALVPPILDAGALGIMMPLVESADQARALVAACRYRPEGHRGLAFSLAHDHYAGGDPAAKMATANAAVLTIALVESAVGVAAAAEIAAVPGLDMLWLGHFDLSDSLGIPGGFADPRYLAAAAALRQAALAAGKPLGWVAGDGAEAAAALRAGFRCLCIGHEVVVLRQALAGAFATARAARPGKESPGTESPSMGGLP</sequence>
<organism evidence="3 4">
    <name type="scientific">Falsiroseomonas tokyonensis</name>
    <dbReference type="NCBI Taxonomy" id="430521"/>
    <lineage>
        <taxon>Bacteria</taxon>
        <taxon>Pseudomonadati</taxon>
        <taxon>Pseudomonadota</taxon>
        <taxon>Alphaproteobacteria</taxon>
        <taxon>Acetobacterales</taxon>
        <taxon>Roseomonadaceae</taxon>
        <taxon>Falsiroseomonas</taxon>
    </lineage>
</organism>
<evidence type="ECO:0000313" key="4">
    <source>
        <dbReference type="Proteomes" id="UP001595420"/>
    </source>
</evidence>
<dbReference type="Pfam" id="PF03328">
    <property type="entry name" value="HpcH_HpaI"/>
    <property type="match status" value="1"/>
</dbReference>
<gene>
    <name evidence="3" type="ORF">ACFOD3_16965</name>
</gene>
<evidence type="ECO:0000256" key="1">
    <source>
        <dbReference type="ARBA" id="ARBA00022723"/>
    </source>
</evidence>
<proteinExistence type="predicted"/>
<dbReference type="EMBL" id="JBHRSB010000005">
    <property type="protein sequence ID" value="MFC3001599.1"/>
    <property type="molecule type" value="Genomic_DNA"/>
</dbReference>
<dbReference type="InterPro" id="IPR050251">
    <property type="entry name" value="HpcH-HpaI_aldolase"/>
</dbReference>